<feature type="transmembrane region" description="Helical" evidence="1">
    <location>
        <begin position="25"/>
        <end position="44"/>
    </location>
</feature>
<keyword evidence="1" id="KW-0472">Membrane</keyword>
<evidence type="ECO:0000313" key="2">
    <source>
        <dbReference type="EMBL" id="PCH60671.1"/>
    </source>
</evidence>
<keyword evidence="1" id="KW-0812">Transmembrane</keyword>
<organism evidence="2 3">
    <name type="scientific">SAR86 cluster bacterium</name>
    <dbReference type="NCBI Taxonomy" id="2030880"/>
    <lineage>
        <taxon>Bacteria</taxon>
        <taxon>Pseudomonadati</taxon>
        <taxon>Pseudomonadota</taxon>
        <taxon>Gammaproteobacteria</taxon>
        <taxon>SAR86 cluster</taxon>
    </lineage>
</organism>
<name>A0A2A4MKW0_9GAMM</name>
<evidence type="ECO:0008006" key="4">
    <source>
        <dbReference type="Google" id="ProtNLM"/>
    </source>
</evidence>
<comment type="caution">
    <text evidence="2">The sequence shown here is derived from an EMBL/GenBank/DDBJ whole genome shotgun (WGS) entry which is preliminary data.</text>
</comment>
<proteinExistence type="predicted"/>
<gene>
    <name evidence="2" type="ORF">COC19_05640</name>
</gene>
<dbReference type="EMBL" id="NVQR01000085">
    <property type="protein sequence ID" value="PCH60671.1"/>
    <property type="molecule type" value="Genomic_DNA"/>
</dbReference>
<evidence type="ECO:0000256" key="1">
    <source>
        <dbReference type="SAM" id="Phobius"/>
    </source>
</evidence>
<keyword evidence="1" id="KW-1133">Transmembrane helix</keyword>
<protein>
    <recommendedName>
        <fullName evidence="4">MSHA biogenesis protein MshJ</fullName>
    </recommendedName>
</protein>
<sequence length="239" mass="26933">MIEVLKQRTTALISAFEARPQAERVVMFIIGFGVLLTAYLSLAYDPMEITLSAKRNQINGLNQQTLAKQNEYLQLQAASEIDPNKVANERLTIVLRDQQQVDRAIEALAGDLVLPRAMTEVLTTVLDSQQGLELVGWRNISANPLRENLTNINETLATTGAVNFDEKSLVNVNGQVYEHGLEIEFEGDYFSTLRYLRFLENIEASFFWDSIHFTQLEWPKANVVLKIHTLSTSEGFIGV</sequence>
<dbReference type="AlphaFoldDB" id="A0A2A4MKW0"/>
<dbReference type="Proteomes" id="UP000218172">
    <property type="component" value="Unassembled WGS sequence"/>
</dbReference>
<accession>A0A2A4MKW0</accession>
<reference evidence="3" key="1">
    <citation type="submission" date="2017-08" db="EMBL/GenBank/DDBJ databases">
        <title>A dynamic microbial community with high functional redundancy inhabits the cold, oxic subseafloor aquifer.</title>
        <authorList>
            <person name="Tully B.J."/>
            <person name="Wheat C.G."/>
            <person name="Glazer B.T."/>
            <person name="Huber J.A."/>
        </authorList>
    </citation>
    <scope>NUCLEOTIDE SEQUENCE [LARGE SCALE GENOMIC DNA]</scope>
</reference>
<evidence type="ECO:0000313" key="3">
    <source>
        <dbReference type="Proteomes" id="UP000218172"/>
    </source>
</evidence>